<keyword evidence="2" id="KW-0378">Hydrolase</keyword>
<dbReference type="FunFam" id="3.90.70.10:FF:000090">
    <property type="entry name" value="Clan CA, family C19, ubiquitin hydrolase-like cysteine peptidase"/>
    <property type="match status" value="1"/>
</dbReference>
<evidence type="ECO:0000313" key="2">
    <source>
        <dbReference type="EMBL" id="EAX90393.1"/>
    </source>
</evidence>
<evidence type="ECO:0000313" key="3">
    <source>
        <dbReference type="Proteomes" id="UP000001542"/>
    </source>
</evidence>
<keyword evidence="3" id="KW-1185">Reference proteome</keyword>
<dbReference type="Gene3D" id="3.90.70.10">
    <property type="entry name" value="Cysteine proteinases"/>
    <property type="match status" value="1"/>
</dbReference>
<dbReference type="OrthoDB" id="333239at2759"/>
<dbReference type="Pfam" id="PF00443">
    <property type="entry name" value="UCH"/>
    <property type="match status" value="1"/>
</dbReference>
<dbReference type="InterPro" id="IPR050164">
    <property type="entry name" value="Peptidase_C19"/>
</dbReference>
<sequence>MSEKEFEDWCNSTCSSILSLNLSKDDENLIDKYVSQLISGDSLADPYKNETNWFLDDFCAKTVTSILNKTVPKESSASLNSILQKFIPLFTKYIINAQSKFISAMKDVFLNAQCPFYSLQNSFGFFSNSLIKENISQLSSTDIIPQILTLYKTPNALTPKSMYWTLKLLKTFNKKLYKSVLPEIADRTNTLYISFLQSKDQEINREIDTSQHAFILKFITKHMVDYNSKAANFSDLLFLASTRQVFCDSIKKSFDTLVSMKKEIKLNEDKLKLLLESDFLDLVLTKDIHQQIIAPLYEVLLVLFQTKKLDHEYLIKLWNKFVKNPPAEIDTNLKEFQRFFNNLESTTRDQFWVYLQTTKTFSDFSYKFIQDNYHFLTDECRGNLVKNLLTIFDCNNKEQVLLLSKLIPNNQETCDNTLNLCLEILKEKRNIREVMLIYQSSIRYANPQKVMESFIPLLNSVELLDKLCPEAINCLKNVLIKFENITNEEFKAFKSFTLNMLQKDPESILELYQKLAEKTELDMMNDEMLHSLIRYACKLTPVCPKLIILIFQLLNYDVIKDKGPIEQIKDVNYIIRTAINEENSELLDTAAKLYQNDINKFVALTKDYLESNVVLQAYLGFIKKIELKHDDEVYKITRNKHDSPLKMSIIEIKGTDLGKIKVPMSITYEALREKIGYKLNQEKESLQIFLENNVEMTAQNMKLQEQMTVTINNGSFPKDFRMENYSNFPSPILLQYREAIWHLMIKKNNETAFYILYYLPTLKEIEDKLLETESDAWDKVLTTRHPFSLLYKVNALGNLLDNNTEFTNKFINGNGVIRILEIATDDIDKLFTKREFQEMVIDIAYLSVQKLNDGKILKKSKIIDKITKIVQDLIENPEQKKQSDHFIPLFIAILQKLPDLVKTSEEIKSLLPKLMFYGSESVRTTFQELFKLFDPSVVEKTILDLLPTAKKEKSTYYFKLLSTFVENTKNDYIYDEMKQIVKEIYQSDLFIDYAKMPPKPYIASVFSVLSKIITKFDESLYNLIVDTILCTKYKYYSPIKEILVTLNEMIQYNQTILTTLLPTLNFQLSQIQDEKRLRNYCAQYAHDELDDLIPEDVRVHAGLTNMGCTCYLNSTLQQLYNVQEFRDLLIKSSPEKKWLQKLKEVFTQLETSRSAVNPSAFVKSWLWYGEHVNPYQQQDAVEFLQALLDDINNEIPGAINPFKGEMKAIIEGVDVDYHFERNEELITFPVEVSNNDTLESSFKSFKNPILFDGDNKYTDEKLGKISAKMFHKITKPPTVLVIQLMRFTYNMSTNQRLKVNSKYLFPEKLDLSDLMSDQSEHVIYDLTGVLVHIGSANGGHYYSYVNNRDNWICYNDSRVSRSNMSSVMKSTGGGKNSESAYLIFYTKSTSEVKEEPKEEIVPIKEEKVEQNFVYDEEIESNLIKDLNDFILKMSDYTDNPIVGLTFLFNEQIKVDQEKIKQKIVSKTKEDPYFIYNKDVMKLGITSSRNQDFFFNLVSESIKNTKNYEIFIDFLCQNFPDIIKKDQQTFKTIVKPIQIVVDVGAKSDSLFKVVTSFLDSCQSQIDRTKIGLVLPCNDLFDSLRKVVEEKVTKEKDQGTIDLIKKIIIHKAIQRIEGANDQVCQLKCLIMTDDNIQELKNNLKSSDDNLRLDSFVTLCQTKHFTEASDIKKLSSSSMISHLCQNLPKYCSSSMQPFFAESKWWIMEWLMSTLSEVRLGIKRALLKSFPTAKNLSEDDFDVVMSDSDKQNLKKVSENLFSEFENVGKFIYRESNDNYFSFTTPSIFKPYLEVLAWSVVRSDNQQMIYNEYEQIFYVVKKFSNVSISKQTLISDILSFLIRCLTKEDFAKFFSDQTKFIKFFDVLSKGLGGSKDGLRKIPEFVVKSEVSEYFTSLFTSKIIENMILCLRPEFSFSSEYFDLLIKYLPKSDKKVLKNLANMMNDTVNILSFANPGEPLLAKLSVFVVDCDPSLAKIYIKSKLMPKILHRVEKAYDCDFILLAAVLRSVRNTDLKFTEEVFKAINKIKFNFEIESHWILVTSLLSVNDNFCDFSLNLIPEKFVNDSLQKVKIDYIRNAITFCRGKSNLMNILIQKISKSLSTSSGQLICEWCNVVVLLLTKDTPELCEILIQNMKNSDIECFGTSTKIYLSKCQNFGFSIEPPLLRVYELIATITENERATNIKRLLEFSLEFSLIKEKLKNIDENKVETMRKICKTSLTDERESVYAVDALNLIDIIFGKKQ</sequence>
<dbReference type="GO" id="GO:0005634">
    <property type="term" value="C:nucleus"/>
    <property type="evidence" value="ECO:0000318"/>
    <property type="project" value="GO_Central"/>
</dbReference>
<proteinExistence type="predicted"/>
<dbReference type="PANTHER" id="PTHR24006:SF827">
    <property type="entry name" value="UBIQUITIN CARBOXYL-TERMINAL HYDROLASE 34"/>
    <property type="match status" value="1"/>
</dbReference>
<dbReference type="STRING" id="5722.A2FXH1"/>
<dbReference type="VEuPathDB" id="TrichDB:TVAGG3_0906560"/>
<reference evidence="2" key="2">
    <citation type="journal article" date="2007" name="Science">
        <title>Draft genome sequence of the sexually transmitted pathogen Trichomonas vaginalis.</title>
        <authorList>
            <person name="Carlton J.M."/>
            <person name="Hirt R.P."/>
            <person name="Silva J.C."/>
            <person name="Delcher A.L."/>
            <person name="Schatz M."/>
            <person name="Zhao Q."/>
            <person name="Wortman J.R."/>
            <person name="Bidwell S.L."/>
            <person name="Alsmark U.C.M."/>
            <person name="Besteiro S."/>
            <person name="Sicheritz-Ponten T."/>
            <person name="Noel C.J."/>
            <person name="Dacks J.B."/>
            <person name="Foster P.G."/>
            <person name="Simillion C."/>
            <person name="Van de Peer Y."/>
            <person name="Miranda-Saavedra D."/>
            <person name="Barton G.J."/>
            <person name="Westrop G.D."/>
            <person name="Mueller S."/>
            <person name="Dessi D."/>
            <person name="Fiori P.L."/>
            <person name="Ren Q."/>
            <person name="Paulsen I."/>
            <person name="Zhang H."/>
            <person name="Bastida-Corcuera F.D."/>
            <person name="Simoes-Barbosa A."/>
            <person name="Brown M.T."/>
            <person name="Hayes R.D."/>
            <person name="Mukherjee M."/>
            <person name="Okumura C.Y."/>
            <person name="Schneider R."/>
            <person name="Smith A.J."/>
            <person name="Vanacova S."/>
            <person name="Villalvazo M."/>
            <person name="Haas B.J."/>
            <person name="Pertea M."/>
            <person name="Feldblyum T.V."/>
            <person name="Utterback T.R."/>
            <person name="Shu C.L."/>
            <person name="Osoegawa K."/>
            <person name="de Jong P.J."/>
            <person name="Hrdy I."/>
            <person name="Horvathova L."/>
            <person name="Zubacova Z."/>
            <person name="Dolezal P."/>
            <person name="Malik S.B."/>
            <person name="Logsdon J.M. Jr."/>
            <person name="Henze K."/>
            <person name="Gupta A."/>
            <person name="Wang C.C."/>
            <person name="Dunne R.L."/>
            <person name="Upcroft J.A."/>
            <person name="Upcroft P."/>
            <person name="White O."/>
            <person name="Salzberg S.L."/>
            <person name="Tang P."/>
            <person name="Chiu C.-H."/>
            <person name="Lee Y.-S."/>
            <person name="Embley T.M."/>
            <person name="Coombs G.H."/>
            <person name="Mottram J.C."/>
            <person name="Tachezy J."/>
            <person name="Fraser-Liggett C.M."/>
            <person name="Johnson P.J."/>
        </authorList>
    </citation>
    <scope>NUCLEOTIDE SEQUENCE [LARGE SCALE GENOMIC DNA]</scope>
    <source>
        <strain evidence="2">G3</strain>
    </source>
</reference>
<dbReference type="eggNOG" id="KOG1863">
    <property type="taxonomic scope" value="Eukaryota"/>
</dbReference>
<dbReference type="Proteomes" id="UP000001542">
    <property type="component" value="Unassembled WGS sequence"/>
</dbReference>
<dbReference type="GO" id="GO:0005829">
    <property type="term" value="C:cytosol"/>
    <property type="evidence" value="ECO:0000318"/>
    <property type="project" value="GO_Central"/>
</dbReference>
<accession>A2FXH1</accession>
<dbReference type="GO" id="GO:0016579">
    <property type="term" value="P:protein deubiquitination"/>
    <property type="evidence" value="ECO:0007669"/>
    <property type="project" value="InterPro"/>
</dbReference>
<feature type="domain" description="USP" evidence="1">
    <location>
        <begin position="1101"/>
        <end position="1388"/>
    </location>
</feature>
<dbReference type="InterPro" id="IPR038765">
    <property type="entry name" value="Papain-like_cys_pep_sf"/>
</dbReference>
<dbReference type="InterPro" id="IPR028889">
    <property type="entry name" value="USP"/>
</dbReference>
<dbReference type="RefSeq" id="XP_001303323.1">
    <property type="nucleotide sequence ID" value="XM_001303322.1"/>
</dbReference>
<organism evidence="2 3">
    <name type="scientific">Trichomonas vaginalis (strain ATCC PRA-98 / G3)</name>
    <dbReference type="NCBI Taxonomy" id="412133"/>
    <lineage>
        <taxon>Eukaryota</taxon>
        <taxon>Metamonada</taxon>
        <taxon>Parabasalia</taxon>
        <taxon>Trichomonadida</taxon>
        <taxon>Trichomonadidae</taxon>
        <taxon>Trichomonas</taxon>
    </lineage>
</organism>
<gene>
    <name evidence="2" type="ORF">TVAG_084190</name>
</gene>
<dbReference type="SMR" id="A2FXH1"/>
<dbReference type="SUPFAM" id="SSF54001">
    <property type="entry name" value="Cysteine proteinases"/>
    <property type="match status" value="1"/>
</dbReference>
<dbReference type="PROSITE" id="PS00973">
    <property type="entry name" value="USP_2"/>
    <property type="match status" value="1"/>
</dbReference>
<dbReference type="PROSITE" id="PS50235">
    <property type="entry name" value="USP_3"/>
    <property type="match status" value="1"/>
</dbReference>
<dbReference type="InterPro" id="IPR001394">
    <property type="entry name" value="Peptidase_C19_UCH"/>
</dbReference>
<dbReference type="PANTHER" id="PTHR24006">
    <property type="entry name" value="UBIQUITIN CARBOXYL-TERMINAL HYDROLASE"/>
    <property type="match status" value="1"/>
</dbReference>
<dbReference type="GO" id="GO:0004843">
    <property type="term" value="F:cysteine-type deubiquitinase activity"/>
    <property type="evidence" value="ECO:0000318"/>
    <property type="project" value="GO_Central"/>
</dbReference>
<dbReference type="EMBL" id="DS114112">
    <property type="protein sequence ID" value="EAX90393.1"/>
    <property type="molecule type" value="Genomic_DNA"/>
</dbReference>
<name>A2FXH1_TRIV3</name>
<dbReference type="VEuPathDB" id="TrichDB:TVAG_084190"/>
<dbReference type="KEGG" id="tva:4748077"/>
<dbReference type="InParanoid" id="A2FXH1"/>
<dbReference type="GO" id="GO:0031647">
    <property type="term" value="P:regulation of protein stability"/>
    <property type="evidence" value="ECO:0000318"/>
    <property type="project" value="GO_Central"/>
</dbReference>
<evidence type="ECO:0000259" key="1">
    <source>
        <dbReference type="PROSITE" id="PS50235"/>
    </source>
</evidence>
<dbReference type="InterPro" id="IPR018200">
    <property type="entry name" value="USP_CS"/>
</dbReference>
<reference evidence="2" key="1">
    <citation type="submission" date="2006-10" db="EMBL/GenBank/DDBJ databases">
        <authorList>
            <person name="Amadeo P."/>
            <person name="Zhao Q."/>
            <person name="Wortman J."/>
            <person name="Fraser-Liggett C."/>
            <person name="Carlton J."/>
        </authorList>
    </citation>
    <scope>NUCLEOTIDE SEQUENCE</scope>
    <source>
        <strain evidence="2">G3</strain>
    </source>
</reference>
<protein>
    <submittedName>
        <fullName evidence="2">Clan CA, family C19, ubiquitin hydrolase-like cysteine peptidase</fullName>
    </submittedName>
</protein>